<sequence>MDPPTLTPTVTRTSTTQQVNHDPEKPQDPIRPPIPSIHSLRDGDSDNNDGTPTYPEGGLEGWAVVFGAWCGLIASFGIMNSIGAFQDYISFGPLRDYSDGAVGWISSIHVFLAFFGGILFGPVFDTHGPRWLILLGSILLVASMMLLSICQEYWQFMLSLGVLGGIGSSLIFIPAFTAPGHYFLKKRGTATGLATSGGSVGGVIFPIVLEKLIPTIGFPWAVRVLGFIVLGLVVFANLLIRTRLPPKRGATSMPNFKIFRQPAFTCITASLFLMEMALFVPLSYIISYSIAEGIDTSLAYQLLSILNGSSIVGRALCGIAADVFGRFNTLTFFVFICLTSIAGLWLPAHGLSSIMVVYAAVFGFASGSNISLAPVCIGQLCRIEDYGRYYATSYSVASFGTLIGIPIAGNILEAANGEYWGMIVFAIAGYVGAFVTAAMGRGLASNWKITTVY</sequence>
<feature type="transmembrane region" description="Helical" evidence="4">
    <location>
        <begin position="102"/>
        <end position="124"/>
    </location>
</feature>
<dbReference type="GO" id="GO:0022857">
    <property type="term" value="F:transmembrane transporter activity"/>
    <property type="evidence" value="ECO:0007669"/>
    <property type="project" value="InterPro"/>
</dbReference>
<reference evidence="6" key="1">
    <citation type="submission" date="2022-07" db="EMBL/GenBank/DDBJ databases">
        <title>Draft genome sequence of Zalerion maritima ATCC 34329, a (micro)plastics degrading marine fungus.</title>
        <authorList>
            <person name="Paco A."/>
            <person name="Goncalves M.F.M."/>
            <person name="Rocha-Santos T.A.P."/>
            <person name="Alves A."/>
        </authorList>
    </citation>
    <scope>NUCLEOTIDE SEQUENCE</scope>
    <source>
        <strain evidence="6">ATCC 34329</strain>
    </source>
</reference>
<accession>A0AAD5RHH9</accession>
<dbReference type="InterPro" id="IPR020846">
    <property type="entry name" value="MFS_dom"/>
</dbReference>
<comment type="caution">
    <text evidence="6">The sequence shown here is derived from an EMBL/GenBank/DDBJ whole genome shotgun (WGS) entry which is preliminary data.</text>
</comment>
<protein>
    <submittedName>
        <fullName evidence="6">Aspyridones efflux protein apdF</fullName>
    </submittedName>
</protein>
<dbReference type="Gene3D" id="1.20.1250.20">
    <property type="entry name" value="MFS general substrate transporter like domains"/>
    <property type="match status" value="2"/>
</dbReference>
<dbReference type="GO" id="GO:0016020">
    <property type="term" value="C:membrane"/>
    <property type="evidence" value="ECO:0007669"/>
    <property type="project" value="UniProtKB-SubCell"/>
</dbReference>
<feature type="compositionally biased region" description="Low complexity" evidence="3">
    <location>
        <begin position="7"/>
        <end position="16"/>
    </location>
</feature>
<feature type="transmembrane region" description="Helical" evidence="4">
    <location>
        <begin position="131"/>
        <end position="149"/>
    </location>
</feature>
<name>A0AAD5RHH9_9PEZI</name>
<feature type="transmembrane region" description="Helical" evidence="4">
    <location>
        <begin position="419"/>
        <end position="439"/>
    </location>
</feature>
<dbReference type="EMBL" id="JAKWBI020000585">
    <property type="protein sequence ID" value="KAJ2893601.1"/>
    <property type="molecule type" value="Genomic_DNA"/>
</dbReference>
<proteinExistence type="inferred from homology"/>
<evidence type="ECO:0000256" key="1">
    <source>
        <dbReference type="ARBA" id="ARBA00004141"/>
    </source>
</evidence>
<dbReference type="Proteomes" id="UP001201980">
    <property type="component" value="Unassembled WGS sequence"/>
</dbReference>
<keyword evidence="4" id="KW-0812">Transmembrane</keyword>
<dbReference type="InterPro" id="IPR011701">
    <property type="entry name" value="MFS"/>
</dbReference>
<dbReference type="AlphaFoldDB" id="A0AAD5RHH9"/>
<gene>
    <name evidence="6" type="ORF">MKZ38_008424</name>
</gene>
<organism evidence="6 7">
    <name type="scientific">Zalerion maritima</name>
    <dbReference type="NCBI Taxonomy" id="339359"/>
    <lineage>
        <taxon>Eukaryota</taxon>
        <taxon>Fungi</taxon>
        <taxon>Dikarya</taxon>
        <taxon>Ascomycota</taxon>
        <taxon>Pezizomycotina</taxon>
        <taxon>Sordariomycetes</taxon>
        <taxon>Lulworthiomycetidae</taxon>
        <taxon>Lulworthiales</taxon>
        <taxon>Lulworthiaceae</taxon>
        <taxon>Zalerion</taxon>
    </lineage>
</organism>
<dbReference type="Pfam" id="PF07690">
    <property type="entry name" value="MFS_1"/>
    <property type="match status" value="1"/>
</dbReference>
<keyword evidence="4" id="KW-0472">Membrane</keyword>
<feature type="transmembrane region" description="Helical" evidence="4">
    <location>
        <begin position="354"/>
        <end position="377"/>
    </location>
</feature>
<dbReference type="PANTHER" id="PTHR11360">
    <property type="entry name" value="MONOCARBOXYLATE TRANSPORTER"/>
    <property type="match status" value="1"/>
</dbReference>
<keyword evidence="7" id="KW-1185">Reference proteome</keyword>
<evidence type="ECO:0000256" key="4">
    <source>
        <dbReference type="SAM" id="Phobius"/>
    </source>
</evidence>
<comment type="similarity">
    <text evidence="2">Belongs to the major facilitator superfamily. Monocarboxylate porter (TC 2.A.1.13) family.</text>
</comment>
<feature type="transmembrane region" description="Helical" evidence="4">
    <location>
        <begin position="298"/>
        <end position="317"/>
    </location>
</feature>
<feature type="domain" description="Major facilitator superfamily (MFS) profile" evidence="5">
    <location>
        <begin position="63"/>
        <end position="444"/>
    </location>
</feature>
<feature type="transmembrane region" description="Helical" evidence="4">
    <location>
        <begin position="329"/>
        <end position="348"/>
    </location>
</feature>
<evidence type="ECO:0000256" key="3">
    <source>
        <dbReference type="SAM" id="MobiDB-lite"/>
    </source>
</evidence>
<dbReference type="SUPFAM" id="SSF103473">
    <property type="entry name" value="MFS general substrate transporter"/>
    <property type="match status" value="1"/>
</dbReference>
<dbReference type="InterPro" id="IPR050327">
    <property type="entry name" value="Proton-linked_MCT"/>
</dbReference>
<dbReference type="PANTHER" id="PTHR11360:SF177">
    <property type="entry name" value="RIBOFLAVIN TRANSPORTER MCH5"/>
    <property type="match status" value="1"/>
</dbReference>
<comment type="subcellular location">
    <subcellularLocation>
        <location evidence="1">Membrane</location>
        <topology evidence="1">Multi-pass membrane protein</topology>
    </subcellularLocation>
</comment>
<evidence type="ECO:0000256" key="2">
    <source>
        <dbReference type="ARBA" id="ARBA00006727"/>
    </source>
</evidence>
<dbReference type="CDD" id="cd17352">
    <property type="entry name" value="MFS_MCT_SLC16"/>
    <property type="match status" value="1"/>
</dbReference>
<evidence type="ECO:0000313" key="7">
    <source>
        <dbReference type="Proteomes" id="UP001201980"/>
    </source>
</evidence>
<keyword evidence="4" id="KW-1133">Transmembrane helix</keyword>
<feature type="transmembrane region" description="Helical" evidence="4">
    <location>
        <begin position="389"/>
        <end position="407"/>
    </location>
</feature>
<feature type="transmembrane region" description="Helical" evidence="4">
    <location>
        <begin position="220"/>
        <end position="240"/>
    </location>
</feature>
<feature type="transmembrane region" description="Helical" evidence="4">
    <location>
        <begin position="261"/>
        <end position="286"/>
    </location>
</feature>
<feature type="region of interest" description="Disordered" evidence="3">
    <location>
        <begin position="1"/>
        <end position="53"/>
    </location>
</feature>
<evidence type="ECO:0000259" key="5">
    <source>
        <dbReference type="PROSITE" id="PS50850"/>
    </source>
</evidence>
<evidence type="ECO:0000313" key="6">
    <source>
        <dbReference type="EMBL" id="KAJ2893601.1"/>
    </source>
</evidence>
<feature type="transmembrane region" description="Helical" evidence="4">
    <location>
        <begin position="62"/>
        <end position="82"/>
    </location>
</feature>
<feature type="transmembrane region" description="Helical" evidence="4">
    <location>
        <begin position="155"/>
        <end position="176"/>
    </location>
</feature>
<dbReference type="PROSITE" id="PS50850">
    <property type="entry name" value="MFS"/>
    <property type="match status" value="1"/>
</dbReference>
<dbReference type="InterPro" id="IPR036259">
    <property type="entry name" value="MFS_trans_sf"/>
</dbReference>